<comment type="caution">
    <text evidence="4">The sequence shown here is derived from an EMBL/GenBank/DDBJ whole genome shotgun (WGS) entry which is preliminary data.</text>
</comment>
<protein>
    <recommendedName>
        <fullName evidence="3">C-type lectin domain-containing protein</fullName>
    </recommendedName>
</protein>
<dbReference type="EMBL" id="JAIWYP010000002">
    <property type="protein sequence ID" value="KAH3868492.1"/>
    <property type="molecule type" value="Genomic_DNA"/>
</dbReference>
<dbReference type="InterPro" id="IPR016187">
    <property type="entry name" value="CTDL_fold"/>
</dbReference>
<evidence type="ECO:0000313" key="4">
    <source>
        <dbReference type="EMBL" id="KAH3868492.1"/>
    </source>
</evidence>
<dbReference type="AlphaFoldDB" id="A0A9D4M0C4"/>
<dbReference type="PROSITE" id="PS00615">
    <property type="entry name" value="C_TYPE_LECTIN_1"/>
    <property type="match status" value="1"/>
</dbReference>
<reference evidence="4" key="1">
    <citation type="journal article" date="2019" name="bioRxiv">
        <title>The Genome of the Zebra Mussel, Dreissena polymorpha: A Resource for Invasive Species Research.</title>
        <authorList>
            <person name="McCartney M.A."/>
            <person name="Auch B."/>
            <person name="Kono T."/>
            <person name="Mallez S."/>
            <person name="Zhang Y."/>
            <person name="Obille A."/>
            <person name="Becker A."/>
            <person name="Abrahante J.E."/>
            <person name="Garbe J."/>
            <person name="Badalamenti J.P."/>
            <person name="Herman A."/>
            <person name="Mangelson H."/>
            <person name="Liachko I."/>
            <person name="Sullivan S."/>
            <person name="Sone E.D."/>
            <person name="Koren S."/>
            <person name="Silverstein K.A.T."/>
            <person name="Beckman K.B."/>
            <person name="Gohl D.M."/>
        </authorList>
    </citation>
    <scope>NUCLEOTIDE SEQUENCE</scope>
    <source>
        <strain evidence="4">Duluth1</strain>
        <tissue evidence="4">Whole animal</tissue>
    </source>
</reference>
<organism evidence="4 5">
    <name type="scientific">Dreissena polymorpha</name>
    <name type="common">Zebra mussel</name>
    <name type="synonym">Mytilus polymorpha</name>
    <dbReference type="NCBI Taxonomy" id="45954"/>
    <lineage>
        <taxon>Eukaryota</taxon>
        <taxon>Metazoa</taxon>
        <taxon>Spiralia</taxon>
        <taxon>Lophotrochozoa</taxon>
        <taxon>Mollusca</taxon>
        <taxon>Bivalvia</taxon>
        <taxon>Autobranchia</taxon>
        <taxon>Heteroconchia</taxon>
        <taxon>Euheterodonta</taxon>
        <taxon>Imparidentia</taxon>
        <taxon>Neoheterodontei</taxon>
        <taxon>Myida</taxon>
        <taxon>Dreissenoidea</taxon>
        <taxon>Dreissenidae</taxon>
        <taxon>Dreissena</taxon>
    </lineage>
</organism>
<evidence type="ECO:0000313" key="5">
    <source>
        <dbReference type="Proteomes" id="UP000828390"/>
    </source>
</evidence>
<dbReference type="SUPFAM" id="SSF56436">
    <property type="entry name" value="C-type lectin-like"/>
    <property type="match status" value="1"/>
</dbReference>
<proteinExistence type="predicted"/>
<dbReference type="Gene3D" id="3.10.100.10">
    <property type="entry name" value="Mannose-Binding Protein A, subunit A"/>
    <property type="match status" value="1"/>
</dbReference>
<feature type="region of interest" description="Disordered" evidence="2">
    <location>
        <begin position="83"/>
        <end position="110"/>
    </location>
</feature>
<dbReference type="InterPro" id="IPR018378">
    <property type="entry name" value="C-type_lectin_CS"/>
</dbReference>
<gene>
    <name evidence="4" type="ORF">DPMN_031642</name>
</gene>
<keyword evidence="5" id="KW-1185">Reference proteome</keyword>
<name>A0A9D4M0C4_DREPO</name>
<sequence>MWWVGLTNTPRQDTKDYKWTDGTAHDDTILPWKKGQPDNGGYGEHCGEFWNRELNDDNCDNKRNYICEKDKYWTIPVNTPPVVIKTNPTPPTRATTLSTSPASSGPTTTLAPPPTIFIPIATRAGVSYVSNSRNIFSAGCMSSMTDCSGKPEGDYQNCAGCSVYATCAVSGFYTRPCPQYLKWDDNLKSCQFRSSTCFGP</sequence>
<dbReference type="InterPro" id="IPR016186">
    <property type="entry name" value="C-type_lectin-like/link_sf"/>
</dbReference>
<evidence type="ECO:0000256" key="2">
    <source>
        <dbReference type="SAM" id="MobiDB-lite"/>
    </source>
</evidence>
<evidence type="ECO:0000256" key="1">
    <source>
        <dbReference type="ARBA" id="ARBA00023157"/>
    </source>
</evidence>
<dbReference type="InterPro" id="IPR001304">
    <property type="entry name" value="C-type_lectin-like"/>
</dbReference>
<accession>A0A9D4M0C4</accession>
<evidence type="ECO:0000259" key="3">
    <source>
        <dbReference type="PROSITE" id="PS50041"/>
    </source>
</evidence>
<keyword evidence="1" id="KW-1015">Disulfide bond</keyword>
<dbReference type="PROSITE" id="PS50041">
    <property type="entry name" value="C_TYPE_LECTIN_2"/>
    <property type="match status" value="1"/>
</dbReference>
<feature type="domain" description="C-type lectin" evidence="3">
    <location>
        <begin position="1"/>
        <end position="68"/>
    </location>
</feature>
<dbReference type="Pfam" id="PF00059">
    <property type="entry name" value="Lectin_C"/>
    <property type="match status" value="1"/>
</dbReference>
<dbReference type="Proteomes" id="UP000828390">
    <property type="component" value="Unassembled WGS sequence"/>
</dbReference>
<feature type="compositionally biased region" description="Low complexity" evidence="2">
    <location>
        <begin position="92"/>
        <end position="110"/>
    </location>
</feature>
<reference evidence="4" key="2">
    <citation type="submission" date="2020-11" db="EMBL/GenBank/DDBJ databases">
        <authorList>
            <person name="McCartney M.A."/>
            <person name="Auch B."/>
            <person name="Kono T."/>
            <person name="Mallez S."/>
            <person name="Becker A."/>
            <person name="Gohl D.M."/>
            <person name="Silverstein K.A.T."/>
            <person name="Koren S."/>
            <person name="Bechman K.B."/>
            <person name="Herman A."/>
            <person name="Abrahante J.E."/>
            <person name="Garbe J."/>
        </authorList>
    </citation>
    <scope>NUCLEOTIDE SEQUENCE</scope>
    <source>
        <strain evidence="4">Duluth1</strain>
        <tissue evidence="4">Whole animal</tissue>
    </source>
</reference>